<evidence type="ECO:0000313" key="5">
    <source>
        <dbReference type="EMBL" id="MBB4016039.1"/>
    </source>
</evidence>
<comment type="caution">
    <text evidence="5">The sequence shown here is derived from an EMBL/GenBank/DDBJ whole genome shotgun (WGS) entry which is preliminary data.</text>
</comment>
<dbReference type="GO" id="GO:0008173">
    <property type="term" value="F:RNA methyltransferase activity"/>
    <property type="evidence" value="ECO:0007669"/>
    <property type="project" value="UniProtKB-ARBA"/>
</dbReference>
<protein>
    <submittedName>
        <fullName evidence="5">N6-adenosine-specific RNA methylase IME4</fullName>
    </submittedName>
</protein>
<accession>A0A840BXI6</accession>
<keyword evidence="1 5" id="KW-0489">Methyltransferase</keyword>
<dbReference type="EMBL" id="JACIEN010000001">
    <property type="protein sequence ID" value="MBB4016039.1"/>
    <property type="molecule type" value="Genomic_DNA"/>
</dbReference>
<comment type="similarity">
    <text evidence="4">Belongs to the MT-A70-like family.</text>
</comment>
<evidence type="ECO:0000256" key="4">
    <source>
        <dbReference type="PROSITE-ProRule" id="PRU00489"/>
    </source>
</evidence>
<dbReference type="InterPro" id="IPR007757">
    <property type="entry name" value="MT-A70-like"/>
</dbReference>
<keyword evidence="6" id="KW-1185">Reference proteome</keyword>
<reference evidence="5 6" key="1">
    <citation type="submission" date="2020-08" db="EMBL/GenBank/DDBJ databases">
        <title>Genomic Encyclopedia of Type Strains, Phase IV (KMG-IV): sequencing the most valuable type-strain genomes for metagenomic binning, comparative biology and taxonomic classification.</title>
        <authorList>
            <person name="Goeker M."/>
        </authorList>
    </citation>
    <scope>NUCLEOTIDE SEQUENCE [LARGE SCALE GENOMIC DNA]</scope>
    <source>
        <strain evidence="5 6">DSM 103737</strain>
    </source>
</reference>
<dbReference type="Proteomes" id="UP000577362">
    <property type="component" value="Unassembled WGS sequence"/>
</dbReference>
<dbReference type="Pfam" id="PF05063">
    <property type="entry name" value="MT-A70"/>
    <property type="match status" value="1"/>
</dbReference>
<name>A0A840BXI6_9HYPH</name>
<organism evidence="5 6">
    <name type="scientific">Chelatococcus caeni</name>
    <dbReference type="NCBI Taxonomy" id="1348468"/>
    <lineage>
        <taxon>Bacteria</taxon>
        <taxon>Pseudomonadati</taxon>
        <taxon>Pseudomonadota</taxon>
        <taxon>Alphaproteobacteria</taxon>
        <taxon>Hyphomicrobiales</taxon>
        <taxon>Chelatococcaceae</taxon>
        <taxon>Chelatococcus</taxon>
    </lineage>
</organism>
<dbReference type="GO" id="GO:0032259">
    <property type="term" value="P:methylation"/>
    <property type="evidence" value="ECO:0007669"/>
    <property type="project" value="UniProtKB-KW"/>
</dbReference>
<evidence type="ECO:0000313" key="6">
    <source>
        <dbReference type="Proteomes" id="UP000577362"/>
    </source>
</evidence>
<dbReference type="AlphaFoldDB" id="A0A840BXI6"/>
<dbReference type="PANTHER" id="PTHR12829">
    <property type="entry name" value="N6-ADENOSINE-METHYLTRANSFERASE"/>
    <property type="match status" value="1"/>
</dbReference>
<evidence type="ECO:0000256" key="1">
    <source>
        <dbReference type="ARBA" id="ARBA00022603"/>
    </source>
</evidence>
<sequence length="201" mass="23303">MTELLPPDHIFAGLRAAGYRTIYIDPPWKFSSGPSRNPRRHYPTMNVEDIKALPVSDLAHPDGCRLLMWITVPLLHRMREVLDAYGFRYSSARVWAKLWPSEDEMFIYPNSLARGTGYEVIGNCELLVIGKRHRPKRLGNIKPASLFFARRREHSRKPDMIRDEIARLYEGPRVEIFARTQHPGFDVWGSETMKFTPLPTL</sequence>
<dbReference type="GO" id="GO:0008757">
    <property type="term" value="F:S-adenosylmethionine-dependent methyltransferase activity"/>
    <property type="evidence" value="ECO:0007669"/>
    <property type="project" value="UniProtKB-ARBA"/>
</dbReference>
<keyword evidence="2" id="KW-0808">Transferase</keyword>
<keyword evidence="3" id="KW-0949">S-adenosyl-L-methionine</keyword>
<dbReference type="RefSeq" id="WP_183315897.1">
    <property type="nucleotide sequence ID" value="NZ_JACIEN010000001.1"/>
</dbReference>
<dbReference type="PROSITE" id="PS51143">
    <property type="entry name" value="MT_A70"/>
    <property type="match status" value="1"/>
</dbReference>
<proteinExistence type="inferred from homology"/>
<evidence type="ECO:0000256" key="2">
    <source>
        <dbReference type="ARBA" id="ARBA00022679"/>
    </source>
</evidence>
<gene>
    <name evidence="5" type="ORF">GGR16_001045</name>
</gene>
<evidence type="ECO:0000256" key="3">
    <source>
        <dbReference type="ARBA" id="ARBA00022691"/>
    </source>
</evidence>
<dbReference type="PANTHER" id="PTHR12829:SF7">
    <property type="entry name" value="N6-ADENOSINE-METHYLTRANSFERASE CATALYTIC SUBUNIT"/>
    <property type="match status" value="1"/>
</dbReference>